<accession>A0A4Y2GSZ0</accession>
<dbReference type="AlphaFoldDB" id="A0A4Y2GSZ0"/>
<reference evidence="1 2" key="1">
    <citation type="journal article" date="2019" name="Sci. Rep.">
        <title>Orb-weaving spider Araneus ventricosus genome elucidates the spidroin gene catalogue.</title>
        <authorList>
            <person name="Kono N."/>
            <person name="Nakamura H."/>
            <person name="Ohtoshi R."/>
            <person name="Moran D.A.P."/>
            <person name="Shinohara A."/>
            <person name="Yoshida Y."/>
            <person name="Fujiwara M."/>
            <person name="Mori M."/>
            <person name="Tomita M."/>
            <person name="Arakawa K."/>
        </authorList>
    </citation>
    <scope>NUCLEOTIDE SEQUENCE [LARGE SCALE GENOMIC DNA]</scope>
</reference>
<gene>
    <name evidence="1" type="ORF">AVEN_101537_1</name>
</gene>
<evidence type="ECO:0000313" key="1">
    <source>
        <dbReference type="EMBL" id="GBM56257.1"/>
    </source>
</evidence>
<dbReference type="Proteomes" id="UP000499080">
    <property type="component" value="Unassembled WGS sequence"/>
</dbReference>
<sequence length="97" mass="10711">MKFEFSRLVINNPCEWGALGKENVHGICDQTGDINVGRGGCSLQKTKFRSGPPGGVGRIEAADSAFWTLLECPPKSIELNGRKQTSLWVKWNGAVYW</sequence>
<organism evidence="1 2">
    <name type="scientific">Araneus ventricosus</name>
    <name type="common">Orbweaver spider</name>
    <name type="synonym">Epeira ventricosa</name>
    <dbReference type="NCBI Taxonomy" id="182803"/>
    <lineage>
        <taxon>Eukaryota</taxon>
        <taxon>Metazoa</taxon>
        <taxon>Ecdysozoa</taxon>
        <taxon>Arthropoda</taxon>
        <taxon>Chelicerata</taxon>
        <taxon>Arachnida</taxon>
        <taxon>Araneae</taxon>
        <taxon>Araneomorphae</taxon>
        <taxon>Entelegynae</taxon>
        <taxon>Araneoidea</taxon>
        <taxon>Araneidae</taxon>
        <taxon>Araneus</taxon>
    </lineage>
</organism>
<protein>
    <submittedName>
        <fullName evidence="1">Uncharacterized protein</fullName>
    </submittedName>
</protein>
<evidence type="ECO:0000313" key="2">
    <source>
        <dbReference type="Proteomes" id="UP000499080"/>
    </source>
</evidence>
<dbReference type="EMBL" id="BGPR01001536">
    <property type="protein sequence ID" value="GBM56257.1"/>
    <property type="molecule type" value="Genomic_DNA"/>
</dbReference>
<comment type="caution">
    <text evidence="1">The sequence shown here is derived from an EMBL/GenBank/DDBJ whole genome shotgun (WGS) entry which is preliminary data.</text>
</comment>
<name>A0A4Y2GSZ0_ARAVE</name>
<keyword evidence="2" id="KW-1185">Reference proteome</keyword>
<proteinExistence type="predicted"/>